<sequence>MTTVTACSGLTESPQQDDGGDVIKVGSVLDMTGPLNVYSLVKSQVAELAIDDINQSGGVLGRQLELIQYDSQSSTAKNVEFANQLVNKDQVAVVMGGTTSAAREAMRPVLDRAETLYFFNAGYEGGVCDINEITTGETASQYIKPLFDYATASGPKSIYIVAADYNFGQISAQWLQKYADESGSTIVGTDFISLDSGDFSATLSKIQAAKPDVIASFVVGANHVPFYRELQTRGILDSTTVISNAFGLGNEQETLPAEDTNGIITAYNYYEELDNPANKDFLAKFEDAFGSDHSYISGLAEKDWEAWHLWAAAVEKAGSTDRDKVLEAIATGDVSFDGPAGTVTIDPKTNHTIRDISIAQVDNRAFTVLDTLTAQVPTFEQEVCDLVANPDDNQQYTP</sequence>
<evidence type="ECO:0000256" key="3">
    <source>
        <dbReference type="ARBA" id="ARBA00022729"/>
    </source>
</evidence>
<evidence type="ECO:0000256" key="4">
    <source>
        <dbReference type="ARBA" id="ARBA00022970"/>
    </source>
</evidence>
<evidence type="ECO:0000313" key="7">
    <source>
        <dbReference type="Proteomes" id="UP000552045"/>
    </source>
</evidence>
<protein>
    <submittedName>
        <fullName evidence="6">Branched-chain amino acid transport system substrate-binding protein</fullName>
    </submittedName>
</protein>
<evidence type="ECO:0000256" key="2">
    <source>
        <dbReference type="ARBA" id="ARBA00022448"/>
    </source>
</evidence>
<evidence type="ECO:0000313" key="6">
    <source>
        <dbReference type="EMBL" id="NYD53851.1"/>
    </source>
</evidence>
<dbReference type="Pfam" id="PF13458">
    <property type="entry name" value="Peripla_BP_6"/>
    <property type="match status" value="1"/>
</dbReference>
<dbReference type="PRINTS" id="PR00337">
    <property type="entry name" value="LEUILEVALBP"/>
</dbReference>
<proteinExistence type="inferred from homology"/>
<dbReference type="Gene3D" id="3.40.50.2300">
    <property type="match status" value="2"/>
</dbReference>
<comment type="similarity">
    <text evidence="1">Belongs to the leucine-binding protein family.</text>
</comment>
<dbReference type="InterPro" id="IPR028081">
    <property type="entry name" value="Leu-bd"/>
</dbReference>
<dbReference type="PANTHER" id="PTHR47628:SF1">
    <property type="entry name" value="ALIPHATIC AMIDASE EXPRESSION-REGULATING PROTEIN"/>
    <property type="match status" value="1"/>
</dbReference>
<keyword evidence="3" id="KW-0732">Signal</keyword>
<feature type="domain" description="Leucine-binding protein" evidence="5">
    <location>
        <begin position="23"/>
        <end position="363"/>
    </location>
</feature>
<comment type="caution">
    <text evidence="6">The sequence shown here is derived from an EMBL/GenBank/DDBJ whole genome shotgun (WGS) entry which is preliminary data.</text>
</comment>
<keyword evidence="2" id="KW-0813">Transport</keyword>
<reference evidence="6 7" key="1">
    <citation type="submission" date="2020-07" db="EMBL/GenBank/DDBJ databases">
        <title>Sequencing the genomes of 1000 actinobacteria strains.</title>
        <authorList>
            <person name="Klenk H.-P."/>
        </authorList>
    </citation>
    <scope>NUCLEOTIDE SEQUENCE [LARGE SCALE GENOMIC DNA]</scope>
    <source>
        <strain evidence="6 7">DSM 22185</strain>
    </source>
</reference>
<dbReference type="SUPFAM" id="SSF53822">
    <property type="entry name" value="Periplasmic binding protein-like I"/>
    <property type="match status" value="1"/>
</dbReference>
<dbReference type="AlphaFoldDB" id="A0A7Y9EU60"/>
<dbReference type="InterPro" id="IPR000709">
    <property type="entry name" value="Leu_Ile_Val-bd"/>
</dbReference>
<dbReference type="Proteomes" id="UP000552045">
    <property type="component" value="Unassembled WGS sequence"/>
</dbReference>
<keyword evidence="4" id="KW-0029">Amino-acid transport</keyword>
<evidence type="ECO:0000259" key="5">
    <source>
        <dbReference type="Pfam" id="PF13458"/>
    </source>
</evidence>
<gene>
    <name evidence="6" type="ORF">BKA02_000906</name>
</gene>
<dbReference type="GO" id="GO:0006865">
    <property type="term" value="P:amino acid transport"/>
    <property type="evidence" value="ECO:0007669"/>
    <property type="project" value="UniProtKB-KW"/>
</dbReference>
<dbReference type="EMBL" id="JACCBH010000001">
    <property type="protein sequence ID" value="NYD53851.1"/>
    <property type="molecule type" value="Genomic_DNA"/>
</dbReference>
<name>A0A7Y9EU60_9MICO</name>
<organism evidence="6 7">
    <name type="scientific">Microbacterium pseudoresistens</name>
    <dbReference type="NCBI Taxonomy" id="640634"/>
    <lineage>
        <taxon>Bacteria</taxon>
        <taxon>Bacillati</taxon>
        <taxon>Actinomycetota</taxon>
        <taxon>Actinomycetes</taxon>
        <taxon>Micrococcales</taxon>
        <taxon>Microbacteriaceae</taxon>
        <taxon>Microbacterium</taxon>
    </lineage>
</organism>
<dbReference type="InterPro" id="IPR028082">
    <property type="entry name" value="Peripla_BP_I"/>
</dbReference>
<dbReference type="RefSeq" id="WP_179431716.1">
    <property type="nucleotide sequence ID" value="NZ_BAABLC010000001.1"/>
</dbReference>
<dbReference type="PANTHER" id="PTHR47628">
    <property type="match status" value="1"/>
</dbReference>
<evidence type="ECO:0000256" key="1">
    <source>
        <dbReference type="ARBA" id="ARBA00010062"/>
    </source>
</evidence>
<accession>A0A7Y9EU60</accession>
<keyword evidence="7" id="KW-1185">Reference proteome</keyword>